<feature type="region of interest" description="Disordered" evidence="1">
    <location>
        <begin position="1"/>
        <end position="22"/>
    </location>
</feature>
<accession>A0A0L0S8X7</accession>
<keyword evidence="3" id="KW-1185">Reference proteome</keyword>
<dbReference type="Pfam" id="PF02466">
    <property type="entry name" value="Tim17"/>
    <property type="match status" value="1"/>
</dbReference>
<evidence type="ECO:0008006" key="4">
    <source>
        <dbReference type="Google" id="ProtNLM"/>
    </source>
</evidence>
<organism evidence="2 3">
    <name type="scientific">Allomyces macrogynus (strain ATCC 38327)</name>
    <name type="common">Allomyces javanicus var. macrogynus</name>
    <dbReference type="NCBI Taxonomy" id="578462"/>
    <lineage>
        <taxon>Eukaryota</taxon>
        <taxon>Fungi</taxon>
        <taxon>Fungi incertae sedis</taxon>
        <taxon>Blastocladiomycota</taxon>
        <taxon>Blastocladiomycetes</taxon>
        <taxon>Blastocladiales</taxon>
        <taxon>Blastocladiaceae</taxon>
        <taxon>Allomyces</taxon>
    </lineage>
</organism>
<protein>
    <recommendedName>
        <fullName evidence="4">Mitochondrial import inner membrane translocase subunit TIM22</fullName>
    </recommendedName>
</protein>
<sequence length="257" mass="27177">MSFLASPPPAPAAIPTPAQPPRTWPQVRAEIHEYFTWTPDRARLALLRSGVDPVSAAATAASLRGPPAPPELARFSTFTGLGMFWGFLLGGALGAQHAGLQFLAENAHKLPVTVQGWYFYHKAKNYRSMWGAVKRGTVYAGRLGVVVGLFAAVETGLDLARGKDDLWSATAAGVATATTFAVAYRLPRASVQRTLIYGTVTGLLVGGIQDLLSIQLGYPAKYRIFAGENDTVVPSTAVAQQPSASAPASSDINAIDL</sequence>
<dbReference type="eggNOG" id="ENOG502S3TP">
    <property type="taxonomic scope" value="Eukaryota"/>
</dbReference>
<dbReference type="PANTHER" id="PTHR37852:SF1">
    <property type="entry name" value="HIG1 DOMAIN-CONTAINING PROTEIN"/>
    <property type="match status" value="1"/>
</dbReference>
<evidence type="ECO:0000313" key="2">
    <source>
        <dbReference type="EMBL" id="KNE58860.1"/>
    </source>
</evidence>
<proteinExistence type="predicted"/>
<reference evidence="3" key="2">
    <citation type="submission" date="2009-11" db="EMBL/GenBank/DDBJ databases">
        <title>The Genome Sequence of Allomyces macrogynus strain ATCC 38327.</title>
        <authorList>
            <consortium name="The Broad Institute Genome Sequencing Platform"/>
            <person name="Russ C."/>
            <person name="Cuomo C."/>
            <person name="Shea T."/>
            <person name="Young S.K."/>
            <person name="Zeng Q."/>
            <person name="Koehrsen M."/>
            <person name="Haas B."/>
            <person name="Borodovsky M."/>
            <person name="Guigo R."/>
            <person name="Alvarado L."/>
            <person name="Berlin A."/>
            <person name="Borenstein D."/>
            <person name="Chen Z."/>
            <person name="Engels R."/>
            <person name="Freedman E."/>
            <person name="Gellesch M."/>
            <person name="Goldberg J."/>
            <person name="Griggs A."/>
            <person name="Gujja S."/>
            <person name="Heiman D."/>
            <person name="Hepburn T."/>
            <person name="Howarth C."/>
            <person name="Jen D."/>
            <person name="Larson L."/>
            <person name="Lewis B."/>
            <person name="Mehta T."/>
            <person name="Park D."/>
            <person name="Pearson M."/>
            <person name="Roberts A."/>
            <person name="Saif S."/>
            <person name="Shenoy N."/>
            <person name="Sisk P."/>
            <person name="Stolte C."/>
            <person name="Sykes S."/>
            <person name="Walk T."/>
            <person name="White J."/>
            <person name="Yandava C."/>
            <person name="Burger G."/>
            <person name="Gray M.W."/>
            <person name="Holland P.W.H."/>
            <person name="King N."/>
            <person name="Lang F.B.F."/>
            <person name="Roger A.J."/>
            <person name="Ruiz-Trillo I."/>
            <person name="Lander E."/>
            <person name="Nusbaum C."/>
        </authorList>
    </citation>
    <scope>NUCLEOTIDE SEQUENCE [LARGE SCALE GENOMIC DNA]</scope>
    <source>
        <strain evidence="3">ATCC 38327</strain>
    </source>
</reference>
<name>A0A0L0S8X7_ALLM3</name>
<dbReference type="STRING" id="578462.A0A0L0S8X7"/>
<dbReference type="EMBL" id="GG745333">
    <property type="protein sequence ID" value="KNE58860.1"/>
    <property type="molecule type" value="Genomic_DNA"/>
</dbReference>
<evidence type="ECO:0000313" key="3">
    <source>
        <dbReference type="Proteomes" id="UP000054350"/>
    </source>
</evidence>
<dbReference type="Proteomes" id="UP000054350">
    <property type="component" value="Unassembled WGS sequence"/>
</dbReference>
<reference evidence="2 3" key="1">
    <citation type="submission" date="2009-11" db="EMBL/GenBank/DDBJ databases">
        <title>Annotation of Allomyces macrogynus ATCC 38327.</title>
        <authorList>
            <consortium name="The Broad Institute Genome Sequencing Platform"/>
            <person name="Russ C."/>
            <person name="Cuomo C."/>
            <person name="Burger G."/>
            <person name="Gray M.W."/>
            <person name="Holland P.W.H."/>
            <person name="King N."/>
            <person name="Lang F.B.F."/>
            <person name="Roger A.J."/>
            <person name="Ruiz-Trillo I."/>
            <person name="Young S.K."/>
            <person name="Zeng Q."/>
            <person name="Gargeya S."/>
            <person name="Fitzgerald M."/>
            <person name="Haas B."/>
            <person name="Abouelleil A."/>
            <person name="Alvarado L."/>
            <person name="Arachchi H.M."/>
            <person name="Berlin A."/>
            <person name="Chapman S.B."/>
            <person name="Gearin G."/>
            <person name="Goldberg J."/>
            <person name="Griggs A."/>
            <person name="Gujja S."/>
            <person name="Hansen M."/>
            <person name="Heiman D."/>
            <person name="Howarth C."/>
            <person name="Larimer J."/>
            <person name="Lui A."/>
            <person name="MacDonald P.J.P."/>
            <person name="McCowen C."/>
            <person name="Montmayeur A."/>
            <person name="Murphy C."/>
            <person name="Neiman D."/>
            <person name="Pearson M."/>
            <person name="Priest M."/>
            <person name="Roberts A."/>
            <person name="Saif S."/>
            <person name="Shea T."/>
            <person name="Sisk P."/>
            <person name="Stolte C."/>
            <person name="Sykes S."/>
            <person name="Wortman J."/>
            <person name="Nusbaum C."/>
            <person name="Birren B."/>
        </authorList>
    </citation>
    <scope>NUCLEOTIDE SEQUENCE [LARGE SCALE GENOMIC DNA]</scope>
    <source>
        <strain evidence="2 3">ATCC 38327</strain>
    </source>
</reference>
<gene>
    <name evidence="2" type="ORF">AMAG_04398</name>
</gene>
<dbReference type="AlphaFoldDB" id="A0A0L0S8X7"/>
<dbReference type="PANTHER" id="PTHR37852">
    <property type="entry name" value="YALI0B21208P"/>
    <property type="match status" value="1"/>
</dbReference>
<dbReference type="VEuPathDB" id="FungiDB:AMAG_04398"/>
<evidence type="ECO:0000256" key="1">
    <source>
        <dbReference type="SAM" id="MobiDB-lite"/>
    </source>
</evidence>
<dbReference type="OrthoDB" id="5584028at2759"/>